<dbReference type="Proteomes" id="UP000079169">
    <property type="component" value="Unplaced"/>
</dbReference>
<evidence type="ECO:0000259" key="6">
    <source>
        <dbReference type="PROSITE" id="PS50081"/>
    </source>
</evidence>
<feature type="domain" description="Phorbol-ester/DAG-type" evidence="6">
    <location>
        <begin position="72"/>
        <end position="122"/>
    </location>
</feature>
<evidence type="ECO:0000313" key="9">
    <source>
        <dbReference type="RefSeq" id="XP_026685603.1"/>
    </source>
</evidence>
<name>A0A3Q0JF09_DIACI</name>
<sequence length="469" mass="53407">MQTVSHQENPGRDFPVTMGVNAFRGFMNEFMNSRGGSIEAEKPRSGKAKRTKERKKDKKASRKQEDRIVYLGHELESKIINIPTACEICNSLFKWPIERMLVCQNCRHTCHRKCYTRIMGECGLARSSAARSHGHRVFGVPLSQLSSSDGKVPSLVDRLITTIELRGIYTEGIYRKSGIHSKIQELKTKIDEGKLPELELEVYSVHILANLLKLFLREMPEPLLTFEYYEEFLRAADLTEDRVSTLFSILKTLPKPNFDLMERLIFHLARVAYHEEANRMTPNSLAIVFAPCILRQRHFPAQDALSDISRQTLCIELIISEQLKKLAVTLKDIDDLDTARHSANTRIRQIRSSKIFHPEELAPAKKLLEEEDLLVNHLEEIKKEKDHLTCRLPSLTRTNSDDDLLSTDDGSLDEIDAVPSSSDQSSFSSYSTKPAKIIALADQPKKHSHPPLKKRNSNNLPSDEDPIMV</sequence>
<dbReference type="InterPro" id="IPR046349">
    <property type="entry name" value="C1-like_sf"/>
</dbReference>
<dbReference type="Pfam" id="PF00130">
    <property type="entry name" value="C1_1"/>
    <property type="match status" value="1"/>
</dbReference>
<reference evidence="9" key="1">
    <citation type="submission" date="2025-08" db="UniProtKB">
        <authorList>
            <consortium name="RefSeq"/>
        </authorList>
    </citation>
    <scope>IDENTIFICATION</scope>
</reference>
<dbReference type="PROSITE" id="PS50238">
    <property type="entry name" value="RHOGAP"/>
    <property type="match status" value="1"/>
</dbReference>
<dbReference type="GO" id="GO:0000146">
    <property type="term" value="F:microfilament motor activity"/>
    <property type="evidence" value="ECO:0007669"/>
    <property type="project" value="InterPro"/>
</dbReference>
<evidence type="ECO:0000259" key="7">
    <source>
        <dbReference type="PROSITE" id="PS50238"/>
    </source>
</evidence>
<dbReference type="InterPro" id="IPR002219">
    <property type="entry name" value="PKC_DAG/PE"/>
</dbReference>
<dbReference type="CDD" id="cd20818">
    <property type="entry name" value="C1_Myosin-IX"/>
    <property type="match status" value="1"/>
</dbReference>
<keyword evidence="2" id="KW-0963">Cytoplasm</keyword>
<gene>
    <name evidence="9" type="primary">LOC103517835</name>
</gene>
<feature type="compositionally biased region" description="Low complexity" evidence="5">
    <location>
        <begin position="420"/>
        <end position="431"/>
    </location>
</feature>
<evidence type="ECO:0000256" key="4">
    <source>
        <dbReference type="ARBA" id="ARBA00022833"/>
    </source>
</evidence>
<dbReference type="GO" id="GO:0035556">
    <property type="term" value="P:intracellular signal transduction"/>
    <property type="evidence" value="ECO:0007669"/>
    <property type="project" value="InterPro"/>
</dbReference>
<accession>A0A3Q0JF09</accession>
<comment type="subcellular location">
    <subcellularLocation>
        <location evidence="1">Cytoplasm</location>
    </subcellularLocation>
</comment>
<dbReference type="Pfam" id="PF00620">
    <property type="entry name" value="RhoGAP"/>
    <property type="match status" value="1"/>
</dbReference>
<dbReference type="GO" id="GO:0046872">
    <property type="term" value="F:metal ion binding"/>
    <property type="evidence" value="ECO:0007669"/>
    <property type="project" value="UniProtKB-KW"/>
</dbReference>
<dbReference type="PANTHER" id="PTHR46184">
    <property type="entry name" value="UNCONVENTIONAL MYOSIN-IXB-LIKE PROTEIN"/>
    <property type="match status" value="1"/>
</dbReference>
<dbReference type="PaxDb" id="121845-A0A3Q0JF09"/>
<dbReference type="GO" id="GO:0005884">
    <property type="term" value="C:actin filament"/>
    <property type="evidence" value="ECO:0007669"/>
    <property type="project" value="TreeGrafter"/>
</dbReference>
<dbReference type="STRING" id="121845.A0A3Q0JF09"/>
<dbReference type="PANTHER" id="PTHR46184:SF5">
    <property type="entry name" value="UNCONVENTIONAL MYOSIN-IXA-LIKE"/>
    <property type="match status" value="1"/>
</dbReference>
<dbReference type="PROSITE" id="PS50081">
    <property type="entry name" value="ZF_DAG_PE_2"/>
    <property type="match status" value="1"/>
</dbReference>
<evidence type="ECO:0000313" key="8">
    <source>
        <dbReference type="Proteomes" id="UP000079169"/>
    </source>
</evidence>
<feature type="compositionally biased region" description="Basic residues" evidence="5">
    <location>
        <begin position="446"/>
        <end position="456"/>
    </location>
</feature>
<feature type="compositionally biased region" description="Basic residues" evidence="5">
    <location>
        <begin position="45"/>
        <end position="61"/>
    </location>
</feature>
<dbReference type="AlphaFoldDB" id="A0A3Q0JF09"/>
<evidence type="ECO:0000256" key="3">
    <source>
        <dbReference type="ARBA" id="ARBA00022723"/>
    </source>
</evidence>
<dbReference type="Gene3D" id="3.30.60.20">
    <property type="match status" value="1"/>
</dbReference>
<organism evidence="8 9">
    <name type="scientific">Diaphorina citri</name>
    <name type="common">Asian citrus psyllid</name>
    <dbReference type="NCBI Taxonomy" id="121845"/>
    <lineage>
        <taxon>Eukaryota</taxon>
        <taxon>Metazoa</taxon>
        <taxon>Ecdysozoa</taxon>
        <taxon>Arthropoda</taxon>
        <taxon>Hexapoda</taxon>
        <taxon>Insecta</taxon>
        <taxon>Pterygota</taxon>
        <taxon>Neoptera</taxon>
        <taxon>Paraneoptera</taxon>
        <taxon>Hemiptera</taxon>
        <taxon>Sternorrhyncha</taxon>
        <taxon>Psylloidea</taxon>
        <taxon>Psyllidae</taxon>
        <taxon>Diaphorininae</taxon>
        <taxon>Diaphorina</taxon>
    </lineage>
</organism>
<dbReference type="InterPro" id="IPR000198">
    <property type="entry name" value="RhoGAP_dom"/>
</dbReference>
<feature type="domain" description="Rho-GAP" evidence="7">
    <location>
        <begin position="140"/>
        <end position="326"/>
    </location>
</feature>
<proteinExistence type="predicted"/>
<keyword evidence="8" id="KW-1185">Reference proteome</keyword>
<evidence type="ECO:0000256" key="5">
    <source>
        <dbReference type="SAM" id="MobiDB-lite"/>
    </source>
</evidence>
<feature type="region of interest" description="Disordered" evidence="5">
    <location>
        <begin position="416"/>
        <end position="469"/>
    </location>
</feature>
<dbReference type="SUPFAM" id="SSF57889">
    <property type="entry name" value="Cysteine-rich domain"/>
    <property type="match status" value="1"/>
</dbReference>
<keyword evidence="4" id="KW-0862">Zinc</keyword>
<dbReference type="GO" id="GO:0051015">
    <property type="term" value="F:actin filament binding"/>
    <property type="evidence" value="ECO:0007669"/>
    <property type="project" value="TreeGrafter"/>
</dbReference>
<evidence type="ECO:0000256" key="2">
    <source>
        <dbReference type="ARBA" id="ARBA00022490"/>
    </source>
</evidence>
<dbReference type="GeneID" id="103517835"/>
<dbReference type="SUPFAM" id="SSF48350">
    <property type="entry name" value="GTPase activation domain, GAP"/>
    <property type="match status" value="1"/>
</dbReference>
<dbReference type="KEGG" id="dci:103517835"/>
<keyword evidence="3" id="KW-0479">Metal-binding</keyword>
<dbReference type="GO" id="GO:0005096">
    <property type="term" value="F:GTPase activator activity"/>
    <property type="evidence" value="ECO:0007669"/>
    <property type="project" value="InterPro"/>
</dbReference>
<dbReference type="InterPro" id="IPR008936">
    <property type="entry name" value="Rho_GTPase_activation_prot"/>
</dbReference>
<dbReference type="RefSeq" id="XP_026685603.1">
    <property type="nucleotide sequence ID" value="XM_026829802.1"/>
</dbReference>
<evidence type="ECO:0000256" key="1">
    <source>
        <dbReference type="ARBA" id="ARBA00004496"/>
    </source>
</evidence>
<dbReference type="SMART" id="SM00324">
    <property type="entry name" value="RhoGAP"/>
    <property type="match status" value="1"/>
</dbReference>
<dbReference type="PROSITE" id="PS00479">
    <property type="entry name" value="ZF_DAG_PE_1"/>
    <property type="match status" value="1"/>
</dbReference>
<dbReference type="GO" id="GO:0005737">
    <property type="term" value="C:cytoplasm"/>
    <property type="evidence" value="ECO:0007669"/>
    <property type="project" value="UniProtKB-SubCell"/>
</dbReference>
<dbReference type="InterPro" id="IPR046987">
    <property type="entry name" value="Myo9"/>
</dbReference>
<protein>
    <submittedName>
        <fullName evidence="9">Unconventional myosin-IXa-like</fullName>
    </submittedName>
</protein>
<dbReference type="Gene3D" id="1.10.555.10">
    <property type="entry name" value="Rho GTPase activation protein"/>
    <property type="match status" value="1"/>
</dbReference>
<feature type="region of interest" description="Disordered" evidence="5">
    <location>
        <begin position="34"/>
        <end position="63"/>
    </location>
</feature>